<dbReference type="InterPro" id="IPR050722">
    <property type="entry name" value="Pyruvate:ferred/Flavod_OxRd"/>
</dbReference>
<evidence type="ECO:0000259" key="5">
    <source>
        <dbReference type="Pfam" id="PF17147"/>
    </source>
</evidence>
<feature type="domain" description="Pyruvate/ketoisovalerate oxidoreductase catalytic" evidence="3">
    <location>
        <begin position="37"/>
        <end position="231"/>
    </location>
</feature>
<dbReference type="EMBL" id="JBGUBD010000012">
    <property type="protein sequence ID" value="MFA9479822.1"/>
    <property type="molecule type" value="Genomic_DNA"/>
</dbReference>
<dbReference type="CDD" id="cd07034">
    <property type="entry name" value="TPP_PYR_PFOR_IOR-alpha_like"/>
    <property type="match status" value="1"/>
</dbReference>
<dbReference type="SUPFAM" id="SSF53323">
    <property type="entry name" value="Pyruvate-ferredoxin oxidoreductase, PFOR, domain III"/>
    <property type="match status" value="1"/>
</dbReference>
<dbReference type="Gene3D" id="3.40.50.970">
    <property type="match status" value="1"/>
</dbReference>
<dbReference type="NCBIfam" id="TIGR03710">
    <property type="entry name" value="OAFO_sf"/>
    <property type="match status" value="1"/>
</dbReference>
<dbReference type="SUPFAM" id="SSF52922">
    <property type="entry name" value="TK C-terminal domain-like"/>
    <property type="match status" value="1"/>
</dbReference>
<feature type="domain" description="Pyruvate flavodoxin/ferredoxin oxidoreductase pyrimidine binding" evidence="4">
    <location>
        <begin position="280"/>
        <end position="494"/>
    </location>
</feature>
<evidence type="ECO:0000313" key="7">
    <source>
        <dbReference type="Proteomes" id="UP001575105"/>
    </source>
</evidence>
<dbReference type="InterPro" id="IPR009014">
    <property type="entry name" value="Transketo_C/PFOR_II"/>
</dbReference>
<dbReference type="Pfam" id="PF01558">
    <property type="entry name" value="POR"/>
    <property type="match status" value="1"/>
</dbReference>
<gene>
    <name evidence="6" type="ORF">ACERK3_16175</name>
</gene>
<dbReference type="PANTHER" id="PTHR32154">
    <property type="entry name" value="PYRUVATE-FLAVODOXIN OXIDOREDUCTASE-RELATED"/>
    <property type="match status" value="1"/>
</dbReference>
<dbReference type="InterPro" id="IPR002880">
    <property type="entry name" value="Pyrv_Fd/Flavodoxin_OxRdtase_N"/>
</dbReference>
<dbReference type="InterPro" id="IPR022367">
    <property type="entry name" value="2-oxoacid/accept_OxRdtase_asu"/>
</dbReference>
<evidence type="ECO:0000256" key="1">
    <source>
        <dbReference type="ARBA" id="ARBA00023002"/>
    </source>
</evidence>
<dbReference type="Proteomes" id="UP001575105">
    <property type="component" value="Unassembled WGS sequence"/>
</dbReference>
<dbReference type="Gene3D" id="3.40.50.920">
    <property type="match status" value="1"/>
</dbReference>
<dbReference type="InterPro" id="IPR019752">
    <property type="entry name" value="Pyrv/ketoisovalerate_OxRed_cat"/>
</dbReference>
<evidence type="ECO:0000313" key="6">
    <source>
        <dbReference type="EMBL" id="MFA9479822.1"/>
    </source>
</evidence>
<name>A0ABV4U880_9BACT</name>
<feature type="domain" description="Pyruvate:ferredoxin oxidoreductase core" evidence="5">
    <location>
        <begin position="536"/>
        <end position="605"/>
    </location>
</feature>
<evidence type="ECO:0000256" key="2">
    <source>
        <dbReference type="SAM" id="MobiDB-lite"/>
    </source>
</evidence>
<dbReference type="SUPFAM" id="SSF52518">
    <property type="entry name" value="Thiamin diphosphate-binding fold (THDP-binding)"/>
    <property type="match status" value="1"/>
</dbReference>
<dbReference type="InterPro" id="IPR029061">
    <property type="entry name" value="THDP-binding"/>
</dbReference>
<dbReference type="PANTHER" id="PTHR32154:SF20">
    <property type="entry name" value="2-OXOGLUTARATE OXIDOREDUCTASE SUBUNIT KORA"/>
    <property type="match status" value="1"/>
</dbReference>
<evidence type="ECO:0000259" key="3">
    <source>
        <dbReference type="Pfam" id="PF01558"/>
    </source>
</evidence>
<dbReference type="Gene3D" id="3.40.920.10">
    <property type="entry name" value="Pyruvate-ferredoxin oxidoreductase, PFOR, domain III"/>
    <property type="match status" value="1"/>
</dbReference>
<keyword evidence="1" id="KW-0560">Oxidoreductase</keyword>
<keyword evidence="7" id="KW-1185">Reference proteome</keyword>
<dbReference type="Pfam" id="PF17147">
    <property type="entry name" value="PFOR_II"/>
    <property type="match status" value="1"/>
</dbReference>
<sequence length="660" mass="71045">MPGDAGSGDDHAQLKQPSTATTEQRDAVVVRLAGDSGDGMQLAGTQFTDTSAVMGNDIATLPDFPAEIRAPAGTVAGVSGFQINFASEDIYTPGDQVNVLIAMNPAAFKAHIADVEAGGTVIVNESEFDKVSLRKAGYEDGYNPIEDEKYVRQYKLYKVPITRLNAEALEETGMGAKDVNRCKNMYALGLIYWLYDRPLDITINHLEDYFGKKKNLPQVAEANVKALKAGYFFGETAELFPVRYQVPKAAITPGTYRKITGNEALAMGLIAGGHLADKNVVYCSYPITPASDVLHYLAAMRHFGVKTFQAEDEIAAVGSAIGASFAGQLGITGTSGPGFALKGEAIGLAVMTELPLVILNVQRGGPSTGLPTKTEQADLLMALFGRNGECPVVVLAPQSPSDCFDIGVEAARLTLQHMVPVVVLSEGYLANGAEPWRVPDASSFDKIEVKHPTAIGEGDEAYAPYARDENLVRPWALPGTPGLEHRIGGLEKAHHTGTVAYEGENHQLMTQLRQAKLDKIADRVPPIEPYGDASGDLLVLGWGGTYGAIVTAVRRAREDGKKVAAAHLRHLNPMPRNLGEVLKRFKKVLVPELNSGQLRMLVRAKHLVDARGLNKMQGKPFLVEEVQQAINLMLTDEWGDAESLLPMDGKVDPKAQGLKL</sequence>
<comment type="caution">
    <text evidence="6">The sequence shown here is derived from an EMBL/GenBank/DDBJ whole genome shotgun (WGS) entry which is preliminary data.</text>
</comment>
<reference evidence="6 7" key="1">
    <citation type="submission" date="2024-08" db="EMBL/GenBank/DDBJ databases">
        <title>Whole-genome sequencing of halo(alkali)philic microorganisms from hypersaline lakes.</title>
        <authorList>
            <person name="Sorokin D.Y."/>
            <person name="Merkel A.Y."/>
            <person name="Messina E."/>
            <person name="Yakimov M."/>
        </authorList>
    </citation>
    <scope>NUCLEOTIDE SEQUENCE [LARGE SCALE GENOMIC DNA]</scope>
    <source>
        <strain evidence="6 7">AB-hyl4</strain>
    </source>
</reference>
<dbReference type="Pfam" id="PF01855">
    <property type="entry name" value="POR_N"/>
    <property type="match status" value="1"/>
</dbReference>
<feature type="region of interest" description="Disordered" evidence="2">
    <location>
        <begin position="1"/>
        <end position="25"/>
    </location>
</feature>
<dbReference type="RefSeq" id="WP_425346747.1">
    <property type="nucleotide sequence ID" value="NZ_JBGUBD010000012.1"/>
</dbReference>
<organism evidence="6 7">
    <name type="scientific">Natronomicrosphaera hydrolytica</name>
    <dbReference type="NCBI Taxonomy" id="3242702"/>
    <lineage>
        <taxon>Bacteria</taxon>
        <taxon>Pseudomonadati</taxon>
        <taxon>Planctomycetota</taxon>
        <taxon>Phycisphaerae</taxon>
        <taxon>Phycisphaerales</taxon>
        <taxon>Phycisphaeraceae</taxon>
        <taxon>Natronomicrosphaera</taxon>
    </lineage>
</organism>
<evidence type="ECO:0000259" key="4">
    <source>
        <dbReference type="Pfam" id="PF01855"/>
    </source>
</evidence>
<protein>
    <submittedName>
        <fullName evidence="6">2-oxoacid:acceptor oxidoreductase subunit alpha</fullName>
    </submittedName>
</protein>
<dbReference type="InterPro" id="IPR033412">
    <property type="entry name" value="PFOR_II"/>
</dbReference>
<accession>A0ABV4U880</accession>
<dbReference type="InterPro" id="IPR002869">
    <property type="entry name" value="Pyrv_flavodox_OxRed_cen"/>
</dbReference>
<proteinExistence type="predicted"/>